<geneLocation type="organellar chromatophore" evidence="1"/>
<reference evidence="1" key="1">
    <citation type="submission" date="2007-08" db="EMBL/GenBank/DDBJ databases">
        <authorList>
            <person name="Gloeckner G."/>
            <person name="Nowack E."/>
            <person name="Melkonian M."/>
        </authorList>
    </citation>
    <scope>NUCLEOTIDE SEQUENCE</scope>
</reference>
<dbReference type="EMBL" id="CP000815">
    <property type="protein sequence ID" value="ACB42732.1"/>
    <property type="molecule type" value="Genomic_DNA"/>
</dbReference>
<accession>B1X463</accession>
<evidence type="ECO:0000313" key="1">
    <source>
        <dbReference type="EMBL" id="ACB42732.1"/>
    </source>
</evidence>
<proteinExistence type="predicted"/>
<dbReference type="InterPro" id="IPR021954">
    <property type="entry name" value="CRR7"/>
</dbReference>
<sequence>MSNSSIKQSNHYLVLEPTSGKRILSAEETLIWLSYQVSLLSQLPNSIKRLTSSQDQAQWLFETCGELEFFPGRKVQWFAIRF</sequence>
<dbReference type="RefSeq" id="YP_002048942.1">
    <property type="nucleotide sequence ID" value="NC_011087.1"/>
</dbReference>
<dbReference type="Gene3D" id="3.90.940.40">
    <property type="entry name" value="Protein CHLORORESPIRATORY REDUCTION 7"/>
    <property type="match status" value="1"/>
</dbReference>
<name>B1X463_PAUCH</name>
<reference evidence="1" key="2">
    <citation type="journal article" date="2008" name="Curr. Biol.">
        <title>Chromatophore genome sequence of Paulinella sheds light on acquisition of photosynthesis by eukaryotes.</title>
        <authorList>
            <person name="Nowack E.C.M."/>
            <person name="Melkonian M."/>
            <person name="Gloeckner G."/>
        </authorList>
    </citation>
    <scope>NUCLEOTIDE SEQUENCE [LARGE SCALE GENOMIC DNA]</scope>
</reference>
<dbReference type="GeneID" id="6481573"/>
<dbReference type="AlphaFoldDB" id="B1X463"/>
<gene>
    <name evidence="1" type="ordered locus">PCC_0290</name>
</gene>
<organism evidence="1">
    <name type="scientific">Paulinella chromatophora</name>
    <dbReference type="NCBI Taxonomy" id="39717"/>
    <lineage>
        <taxon>Eukaryota</taxon>
        <taxon>Sar</taxon>
        <taxon>Rhizaria</taxon>
        <taxon>Cercozoa</taxon>
        <taxon>Imbricatea</taxon>
        <taxon>Silicofilosea</taxon>
        <taxon>Euglyphida</taxon>
        <taxon>Paulinellidae</taxon>
        <taxon>Paulinella</taxon>
    </lineage>
</organism>
<protein>
    <submittedName>
        <fullName evidence="1">Uncharacterized protein</fullName>
    </submittedName>
</protein>
<dbReference type="InterPro" id="IPR038150">
    <property type="entry name" value="CRR7-like_sf"/>
</dbReference>
<dbReference type="Pfam" id="PF12095">
    <property type="entry name" value="CRR7"/>
    <property type="match status" value="1"/>
</dbReference>
<keyword evidence="1" id="KW-0934">Plastid</keyword>